<dbReference type="EMBL" id="CAKMRJ010003334">
    <property type="protein sequence ID" value="CAH1430025.1"/>
    <property type="molecule type" value="Genomic_DNA"/>
</dbReference>
<sequence>MRGYRCIFVASQRSKRKGNCDLAMAKLKEGNINVATEMFQRAVSITPSMAHQLIEILKLENIEFSSSIRGRCTVGIFIQS</sequence>
<proteinExistence type="predicted"/>
<evidence type="ECO:0000313" key="2">
    <source>
        <dbReference type="Proteomes" id="UP001157418"/>
    </source>
</evidence>
<organism evidence="1 2">
    <name type="scientific">Lactuca virosa</name>
    <dbReference type="NCBI Taxonomy" id="75947"/>
    <lineage>
        <taxon>Eukaryota</taxon>
        <taxon>Viridiplantae</taxon>
        <taxon>Streptophyta</taxon>
        <taxon>Embryophyta</taxon>
        <taxon>Tracheophyta</taxon>
        <taxon>Spermatophyta</taxon>
        <taxon>Magnoliopsida</taxon>
        <taxon>eudicotyledons</taxon>
        <taxon>Gunneridae</taxon>
        <taxon>Pentapetalae</taxon>
        <taxon>asterids</taxon>
        <taxon>campanulids</taxon>
        <taxon>Asterales</taxon>
        <taxon>Asteraceae</taxon>
        <taxon>Cichorioideae</taxon>
        <taxon>Cichorieae</taxon>
        <taxon>Lactucinae</taxon>
        <taxon>Lactuca</taxon>
    </lineage>
</organism>
<gene>
    <name evidence="1" type="ORF">LVIROSA_LOCUS16841</name>
</gene>
<keyword evidence="2" id="KW-1185">Reference proteome</keyword>
<reference evidence="1 2" key="1">
    <citation type="submission" date="2022-01" db="EMBL/GenBank/DDBJ databases">
        <authorList>
            <person name="Xiong W."/>
            <person name="Schranz E."/>
        </authorList>
    </citation>
    <scope>NUCLEOTIDE SEQUENCE [LARGE SCALE GENOMIC DNA]</scope>
</reference>
<protein>
    <submittedName>
        <fullName evidence="1">Uncharacterized protein</fullName>
    </submittedName>
</protein>
<comment type="caution">
    <text evidence="1">The sequence shown here is derived from an EMBL/GenBank/DDBJ whole genome shotgun (WGS) entry which is preliminary data.</text>
</comment>
<dbReference type="Proteomes" id="UP001157418">
    <property type="component" value="Unassembled WGS sequence"/>
</dbReference>
<dbReference type="InterPro" id="IPR029060">
    <property type="entry name" value="PIN-like_dom_sf"/>
</dbReference>
<evidence type="ECO:0000313" key="1">
    <source>
        <dbReference type="EMBL" id="CAH1430025.1"/>
    </source>
</evidence>
<dbReference type="AlphaFoldDB" id="A0AAU9MUD2"/>
<dbReference type="Gene3D" id="3.40.50.1010">
    <property type="entry name" value="5'-nuclease"/>
    <property type="match status" value="1"/>
</dbReference>
<dbReference type="SUPFAM" id="SSF88723">
    <property type="entry name" value="PIN domain-like"/>
    <property type="match status" value="1"/>
</dbReference>
<name>A0AAU9MUD2_9ASTR</name>
<accession>A0AAU9MUD2</accession>